<keyword evidence="8" id="KW-0862">Zinc</keyword>
<organism evidence="14 15">
    <name type="scientific">Nesidiocoris tenuis</name>
    <dbReference type="NCBI Taxonomy" id="355587"/>
    <lineage>
        <taxon>Eukaryota</taxon>
        <taxon>Metazoa</taxon>
        <taxon>Ecdysozoa</taxon>
        <taxon>Arthropoda</taxon>
        <taxon>Hexapoda</taxon>
        <taxon>Insecta</taxon>
        <taxon>Pterygota</taxon>
        <taxon>Neoptera</taxon>
        <taxon>Paraneoptera</taxon>
        <taxon>Hemiptera</taxon>
        <taxon>Heteroptera</taxon>
        <taxon>Panheteroptera</taxon>
        <taxon>Cimicomorpha</taxon>
        <taxon>Miridae</taxon>
        <taxon>Dicyphina</taxon>
        <taxon>Nesidiocoris</taxon>
    </lineage>
</organism>
<dbReference type="FunFam" id="2.60.120.780:FF:000001">
    <property type="entry name" value="E3 SUMO-protein ligase PIAS2 isoform X1"/>
    <property type="match status" value="1"/>
</dbReference>
<dbReference type="FunFam" id="3.30.40.10:FF:000247">
    <property type="entry name" value="Uncharacterized protein, isoform B"/>
    <property type="match status" value="1"/>
</dbReference>
<evidence type="ECO:0000256" key="2">
    <source>
        <dbReference type="ARBA" id="ARBA00004718"/>
    </source>
</evidence>
<dbReference type="GO" id="GO:0061665">
    <property type="term" value="F:SUMO ligase activity"/>
    <property type="evidence" value="ECO:0007669"/>
    <property type="project" value="TreeGrafter"/>
</dbReference>
<dbReference type="GO" id="GO:0005634">
    <property type="term" value="C:nucleus"/>
    <property type="evidence" value="ECO:0007669"/>
    <property type="project" value="UniProtKB-SubCell"/>
</dbReference>
<evidence type="ECO:0000256" key="6">
    <source>
        <dbReference type="ARBA" id="ARBA00022771"/>
    </source>
</evidence>
<evidence type="ECO:0000256" key="1">
    <source>
        <dbReference type="ARBA" id="ARBA00004123"/>
    </source>
</evidence>
<keyword evidence="15" id="KW-1185">Reference proteome</keyword>
<dbReference type="GO" id="GO:0003712">
    <property type="term" value="F:transcription coregulator activity"/>
    <property type="evidence" value="ECO:0007669"/>
    <property type="project" value="TreeGrafter"/>
</dbReference>
<dbReference type="GO" id="GO:0000785">
    <property type="term" value="C:chromatin"/>
    <property type="evidence" value="ECO:0007669"/>
    <property type="project" value="TreeGrafter"/>
</dbReference>
<feature type="region of interest" description="Disordered" evidence="11">
    <location>
        <begin position="234"/>
        <end position="274"/>
    </location>
</feature>
<keyword evidence="9" id="KW-0539">Nucleus</keyword>
<comment type="similarity">
    <text evidence="3">Belongs to the PIAS family.</text>
</comment>
<evidence type="ECO:0000256" key="5">
    <source>
        <dbReference type="ARBA" id="ARBA00022723"/>
    </source>
</evidence>
<dbReference type="GO" id="GO:0008270">
    <property type="term" value="F:zinc ion binding"/>
    <property type="evidence" value="ECO:0007669"/>
    <property type="project" value="UniProtKB-KW"/>
</dbReference>
<dbReference type="PANTHER" id="PTHR10782:SF94">
    <property type="entry name" value="SUPPRESSOR OF VARIEGATION 2-10, ISOFORM I"/>
    <property type="match status" value="1"/>
</dbReference>
<comment type="pathway">
    <text evidence="2">Protein modification; protein sumoylation.</text>
</comment>
<dbReference type="GO" id="GO:0097240">
    <property type="term" value="P:chromosome attachment to the nuclear envelope"/>
    <property type="evidence" value="ECO:0007669"/>
    <property type="project" value="UniProtKB-ARBA"/>
</dbReference>
<dbReference type="Proteomes" id="UP000479000">
    <property type="component" value="Unassembled WGS sequence"/>
</dbReference>
<sequence length="297" mass="32963">MGTKVGYKNFPGFQVQVRFCALDTAAEQEDAFPPGLTVKINNKPVQLPQPPPSNKPNPDAKRPARPLNVTTLVKLCPIVHNVLNITWTPDYSRGGAYVVGVWLVNRLTSSDLLERLRTKGARHADSTRHIIKEKLNEDNDDIATTSLRVSLICPLGKMRMMTPARPLTCTHLQCFDAAIFLQMNEKKPTWTCPVCNKPALYDNLVVDGYFTGVLTSADLPSDCHEIQLLKDGSWTSQTQPDTQTVQAPVPASVDDDSVAEPSTRGRPVRRHAARSKLFPILGTFLRPMKNSTREPLK</sequence>
<reference evidence="14 15" key="1">
    <citation type="submission" date="2020-02" db="EMBL/GenBank/DDBJ databases">
        <authorList>
            <person name="Ferguson B K."/>
        </authorList>
    </citation>
    <scope>NUCLEOTIDE SEQUENCE [LARGE SCALE GENOMIC DNA]</scope>
</reference>
<dbReference type="PROSITE" id="PS51044">
    <property type="entry name" value="ZF_SP_RING"/>
    <property type="match status" value="1"/>
</dbReference>
<keyword evidence="6 10" id="KW-0863">Zinc-finger</keyword>
<dbReference type="PANTHER" id="PTHR10782">
    <property type="entry name" value="ZINC FINGER MIZ DOMAIN-CONTAINING PROTEIN"/>
    <property type="match status" value="1"/>
</dbReference>
<evidence type="ECO:0000313" key="14">
    <source>
        <dbReference type="EMBL" id="CAB0012648.1"/>
    </source>
</evidence>
<dbReference type="InterPro" id="IPR004181">
    <property type="entry name" value="Znf_MIZ"/>
</dbReference>
<evidence type="ECO:0000313" key="15">
    <source>
        <dbReference type="Proteomes" id="UP000479000"/>
    </source>
</evidence>
<proteinExistence type="inferred from homology"/>
<name>A0A6H5HA55_9HEMI</name>
<gene>
    <name evidence="14" type="ORF">NTEN_LOCUS17355</name>
</gene>
<evidence type="ECO:0000259" key="12">
    <source>
        <dbReference type="PROSITE" id="PS51044"/>
    </source>
</evidence>
<feature type="domain" description="PINIT" evidence="13">
    <location>
        <begin position="1"/>
        <end position="107"/>
    </location>
</feature>
<feature type="domain" description="SP-RING-type" evidence="12">
    <location>
        <begin position="138"/>
        <end position="219"/>
    </location>
</feature>
<evidence type="ECO:0000256" key="3">
    <source>
        <dbReference type="ARBA" id="ARBA00005383"/>
    </source>
</evidence>
<dbReference type="Gene3D" id="2.60.120.780">
    <property type="entry name" value="PINIT domain"/>
    <property type="match status" value="1"/>
</dbReference>
<keyword evidence="4" id="KW-0808">Transferase</keyword>
<keyword evidence="5" id="KW-0479">Metal-binding</keyword>
<evidence type="ECO:0000256" key="9">
    <source>
        <dbReference type="ARBA" id="ARBA00023242"/>
    </source>
</evidence>
<evidence type="ECO:0000256" key="4">
    <source>
        <dbReference type="ARBA" id="ARBA00022679"/>
    </source>
</evidence>
<dbReference type="AlphaFoldDB" id="A0A6H5HA55"/>
<dbReference type="InterPro" id="IPR023321">
    <property type="entry name" value="PINIT"/>
</dbReference>
<comment type="subcellular location">
    <subcellularLocation>
        <location evidence="1">Nucleus</location>
    </subcellularLocation>
</comment>
<keyword evidence="7" id="KW-0833">Ubl conjugation pathway</keyword>
<feature type="region of interest" description="Disordered" evidence="11">
    <location>
        <begin position="33"/>
        <end position="64"/>
    </location>
</feature>
<feature type="compositionally biased region" description="Polar residues" evidence="11">
    <location>
        <begin position="234"/>
        <end position="246"/>
    </location>
</feature>
<dbReference type="Gene3D" id="3.30.40.10">
    <property type="entry name" value="Zinc/RING finger domain, C3HC4 (zinc finger)"/>
    <property type="match status" value="1"/>
</dbReference>
<dbReference type="EMBL" id="CADCXU010025611">
    <property type="protein sequence ID" value="CAB0012648.1"/>
    <property type="molecule type" value="Genomic_DNA"/>
</dbReference>
<dbReference type="GO" id="GO:0016925">
    <property type="term" value="P:protein sumoylation"/>
    <property type="evidence" value="ECO:0007669"/>
    <property type="project" value="UniProtKB-UniPathway"/>
</dbReference>
<dbReference type="GO" id="GO:0006357">
    <property type="term" value="P:regulation of transcription by RNA polymerase II"/>
    <property type="evidence" value="ECO:0007669"/>
    <property type="project" value="TreeGrafter"/>
</dbReference>
<dbReference type="UniPathway" id="UPA00886"/>
<evidence type="ECO:0000256" key="7">
    <source>
        <dbReference type="ARBA" id="ARBA00022786"/>
    </source>
</evidence>
<evidence type="ECO:0000256" key="8">
    <source>
        <dbReference type="ARBA" id="ARBA00022833"/>
    </source>
</evidence>
<dbReference type="InterPro" id="IPR038654">
    <property type="entry name" value="PINIT_sf"/>
</dbReference>
<evidence type="ECO:0000259" key="13">
    <source>
        <dbReference type="PROSITE" id="PS51466"/>
    </source>
</evidence>
<protein>
    <recommendedName>
        <fullName evidence="16">SP-RING-type domain-containing protein</fullName>
    </recommendedName>
</protein>
<dbReference type="Pfam" id="PF14324">
    <property type="entry name" value="PINIT"/>
    <property type="match status" value="1"/>
</dbReference>
<dbReference type="PROSITE" id="PS51466">
    <property type="entry name" value="PINIT"/>
    <property type="match status" value="1"/>
</dbReference>
<evidence type="ECO:0000256" key="10">
    <source>
        <dbReference type="PROSITE-ProRule" id="PRU00452"/>
    </source>
</evidence>
<dbReference type="Pfam" id="PF02891">
    <property type="entry name" value="zf-MIZ"/>
    <property type="match status" value="1"/>
</dbReference>
<accession>A0A6H5HA55</accession>
<dbReference type="InterPro" id="IPR013083">
    <property type="entry name" value="Znf_RING/FYVE/PHD"/>
</dbReference>
<evidence type="ECO:0000256" key="11">
    <source>
        <dbReference type="SAM" id="MobiDB-lite"/>
    </source>
</evidence>
<evidence type="ECO:0008006" key="16">
    <source>
        <dbReference type="Google" id="ProtNLM"/>
    </source>
</evidence>
<dbReference type="OrthoDB" id="10263264at2759"/>